<comment type="caution">
    <text evidence="1">The sequence shown here is derived from an EMBL/GenBank/DDBJ whole genome shotgun (WGS) entry which is preliminary data.</text>
</comment>
<dbReference type="InterPro" id="IPR006439">
    <property type="entry name" value="HAD-SF_hydro_IA"/>
</dbReference>
<dbReference type="CDD" id="cd02603">
    <property type="entry name" value="HAD_sEH-N_like"/>
    <property type="match status" value="1"/>
</dbReference>
<sequence length="233" mass="25822">MTAPVVVDIEPHTESSRYSAVYFDFGGVLSPPIEELFLEYERKTGIAPSDLKAAMAGVADPLGVDVLAPVELGMLTEDEWVRRLHAWLTARGIDVSRSQREFGRQWFDGHGVNETVRNLALQLRRSGYRVGVLTNNVREWEPYWRSMVGLDDEVDAIVDSYAVGLRKPDPRVFALAADRIGVPGPEVILVDDLQVNCDAAENAGWEAVHFVDNSRALVDLSRLLATTSEDGSR</sequence>
<gene>
    <name evidence="1" type="ORF">BKA16_003924</name>
</gene>
<dbReference type="Pfam" id="PF00702">
    <property type="entry name" value="Hydrolase"/>
    <property type="match status" value="1"/>
</dbReference>
<dbReference type="SFLD" id="SFLDG01129">
    <property type="entry name" value="C1.5:_HAD__Beta-PGM__Phosphata"/>
    <property type="match status" value="1"/>
</dbReference>
<dbReference type="InterPro" id="IPR052898">
    <property type="entry name" value="ACAD10-like"/>
</dbReference>
<accession>A0A840F0H3</accession>
<dbReference type="PANTHER" id="PTHR47829">
    <property type="entry name" value="HYDROLASE, PUTATIVE (AFU_ORTHOLOGUE AFUA_1G12880)-RELATED"/>
    <property type="match status" value="1"/>
</dbReference>
<dbReference type="Gene3D" id="1.10.150.240">
    <property type="entry name" value="Putative phosphatase, domain 2"/>
    <property type="match status" value="1"/>
</dbReference>
<dbReference type="SFLD" id="SFLDS00003">
    <property type="entry name" value="Haloacid_Dehalogenase"/>
    <property type="match status" value="1"/>
</dbReference>
<evidence type="ECO:0000313" key="1">
    <source>
        <dbReference type="EMBL" id="MBB4137372.1"/>
    </source>
</evidence>
<protein>
    <submittedName>
        <fullName evidence="1">Putative hydrolase of the HAD superfamily</fullName>
    </submittedName>
</protein>
<dbReference type="InterPro" id="IPR036412">
    <property type="entry name" value="HAD-like_sf"/>
</dbReference>
<organism evidence="1 2">
    <name type="scientific">Gordonia humi</name>
    <dbReference type="NCBI Taxonomy" id="686429"/>
    <lineage>
        <taxon>Bacteria</taxon>
        <taxon>Bacillati</taxon>
        <taxon>Actinomycetota</taxon>
        <taxon>Actinomycetes</taxon>
        <taxon>Mycobacteriales</taxon>
        <taxon>Gordoniaceae</taxon>
        <taxon>Gordonia</taxon>
    </lineage>
</organism>
<dbReference type="InterPro" id="IPR023198">
    <property type="entry name" value="PGP-like_dom2"/>
</dbReference>
<keyword evidence="1" id="KW-0378">Hydrolase</keyword>
<proteinExistence type="predicted"/>
<dbReference type="PRINTS" id="PR00413">
    <property type="entry name" value="HADHALOGNASE"/>
</dbReference>
<dbReference type="InterPro" id="IPR023214">
    <property type="entry name" value="HAD_sf"/>
</dbReference>
<dbReference type="GO" id="GO:0016787">
    <property type="term" value="F:hydrolase activity"/>
    <property type="evidence" value="ECO:0007669"/>
    <property type="project" value="UniProtKB-KW"/>
</dbReference>
<evidence type="ECO:0000313" key="2">
    <source>
        <dbReference type="Proteomes" id="UP000551501"/>
    </source>
</evidence>
<dbReference type="RefSeq" id="WP_183372231.1">
    <property type="nucleotide sequence ID" value="NZ_BAABHL010000126.1"/>
</dbReference>
<dbReference type="Gene3D" id="3.40.50.1000">
    <property type="entry name" value="HAD superfamily/HAD-like"/>
    <property type="match status" value="1"/>
</dbReference>
<dbReference type="NCBIfam" id="TIGR01509">
    <property type="entry name" value="HAD-SF-IA-v3"/>
    <property type="match status" value="1"/>
</dbReference>
<keyword evidence="2" id="KW-1185">Reference proteome</keyword>
<dbReference type="EMBL" id="JACIFP010000001">
    <property type="protein sequence ID" value="MBB4137372.1"/>
    <property type="molecule type" value="Genomic_DNA"/>
</dbReference>
<dbReference type="Proteomes" id="UP000551501">
    <property type="component" value="Unassembled WGS sequence"/>
</dbReference>
<reference evidence="1 2" key="1">
    <citation type="submission" date="2020-08" db="EMBL/GenBank/DDBJ databases">
        <title>Sequencing the genomes of 1000 actinobacteria strains.</title>
        <authorList>
            <person name="Klenk H.-P."/>
        </authorList>
    </citation>
    <scope>NUCLEOTIDE SEQUENCE [LARGE SCALE GENOMIC DNA]</scope>
    <source>
        <strain evidence="1 2">DSM 45298</strain>
    </source>
</reference>
<dbReference type="AlphaFoldDB" id="A0A840F0H3"/>
<name>A0A840F0H3_9ACTN</name>
<dbReference type="SUPFAM" id="SSF56784">
    <property type="entry name" value="HAD-like"/>
    <property type="match status" value="1"/>
</dbReference>
<dbReference type="PANTHER" id="PTHR47829:SF1">
    <property type="entry name" value="HAD FAMILY PHOSPHATASE"/>
    <property type="match status" value="1"/>
</dbReference>